<dbReference type="SUPFAM" id="SSF53720">
    <property type="entry name" value="ALDH-like"/>
    <property type="match status" value="1"/>
</dbReference>
<comment type="subcellular location">
    <subcellularLocation>
        <location evidence="7">Cytoplasm</location>
    </subcellularLocation>
</comment>
<keyword evidence="2 7" id="KW-0028">Amino-acid biosynthesis</keyword>
<dbReference type="Gene3D" id="3.40.605.10">
    <property type="entry name" value="Aldehyde Dehydrogenase, Chain A, domain 1"/>
    <property type="match status" value="1"/>
</dbReference>
<dbReference type="CDD" id="cd07079">
    <property type="entry name" value="ALDH_F18-19_ProA-GPR"/>
    <property type="match status" value="1"/>
</dbReference>
<dbReference type="Gene3D" id="3.40.309.10">
    <property type="entry name" value="Aldehyde Dehydrogenase, Chain A, domain 2"/>
    <property type="match status" value="1"/>
</dbReference>
<comment type="catalytic activity">
    <reaction evidence="6 7">
        <text>L-glutamate 5-semialdehyde + phosphate + NADP(+) = L-glutamyl 5-phosphate + NADPH + H(+)</text>
        <dbReference type="Rhea" id="RHEA:19541"/>
        <dbReference type="ChEBI" id="CHEBI:15378"/>
        <dbReference type="ChEBI" id="CHEBI:43474"/>
        <dbReference type="ChEBI" id="CHEBI:57783"/>
        <dbReference type="ChEBI" id="CHEBI:58066"/>
        <dbReference type="ChEBI" id="CHEBI:58274"/>
        <dbReference type="ChEBI" id="CHEBI:58349"/>
        <dbReference type="EC" id="1.2.1.41"/>
    </reaction>
</comment>
<gene>
    <name evidence="7" type="primary">proA</name>
    <name evidence="9" type="ORF">NK125_07630</name>
</gene>
<feature type="domain" description="Aldehyde dehydrogenase" evidence="8">
    <location>
        <begin position="74"/>
        <end position="282"/>
    </location>
</feature>
<dbReference type="HAMAP" id="MF_00412">
    <property type="entry name" value="ProA"/>
    <property type="match status" value="1"/>
</dbReference>
<accession>A0ABT1EBQ3</accession>
<organism evidence="9 10">
    <name type="scientific">Aequitasia blattaphilus</name>
    <dbReference type="NCBI Taxonomy" id="2949332"/>
    <lineage>
        <taxon>Bacteria</taxon>
        <taxon>Bacillati</taxon>
        <taxon>Bacillota</taxon>
        <taxon>Clostridia</taxon>
        <taxon>Lachnospirales</taxon>
        <taxon>Lachnospiraceae</taxon>
        <taxon>Aequitasia</taxon>
    </lineage>
</organism>
<dbReference type="Proteomes" id="UP001523566">
    <property type="component" value="Unassembled WGS sequence"/>
</dbReference>
<protein>
    <recommendedName>
        <fullName evidence="7">Gamma-glutamyl phosphate reductase</fullName>
        <shortName evidence="7">GPR</shortName>
        <ecNumber evidence="7">1.2.1.41</ecNumber>
    </recommendedName>
    <alternativeName>
        <fullName evidence="7">Glutamate-5-semialdehyde dehydrogenase</fullName>
    </alternativeName>
    <alternativeName>
        <fullName evidence="7">Glutamyl-gamma-semialdehyde dehydrogenase</fullName>
        <shortName evidence="7">GSA dehydrogenase</shortName>
    </alternativeName>
</protein>
<keyword evidence="5 7" id="KW-0560">Oxidoreductase</keyword>
<evidence type="ECO:0000256" key="7">
    <source>
        <dbReference type="HAMAP-Rule" id="MF_00412"/>
    </source>
</evidence>
<evidence type="ECO:0000256" key="1">
    <source>
        <dbReference type="ARBA" id="ARBA00004985"/>
    </source>
</evidence>
<dbReference type="NCBIfam" id="TIGR00407">
    <property type="entry name" value="proA"/>
    <property type="match status" value="1"/>
</dbReference>
<dbReference type="InterPro" id="IPR020593">
    <property type="entry name" value="G-glutamylP_reductase_CS"/>
</dbReference>
<comment type="similarity">
    <text evidence="7">Belongs to the gamma-glutamyl phosphate reductase family.</text>
</comment>
<evidence type="ECO:0000256" key="4">
    <source>
        <dbReference type="ARBA" id="ARBA00022857"/>
    </source>
</evidence>
<evidence type="ECO:0000256" key="2">
    <source>
        <dbReference type="ARBA" id="ARBA00022605"/>
    </source>
</evidence>
<evidence type="ECO:0000256" key="5">
    <source>
        <dbReference type="ARBA" id="ARBA00023002"/>
    </source>
</evidence>
<dbReference type="InterPro" id="IPR016161">
    <property type="entry name" value="Ald_DH/histidinol_DH"/>
</dbReference>
<comment type="pathway">
    <text evidence="1 7">Amino-acid biosynthesis; L-proline biosynthesis; L-glutamate 5-semialdehyde from L-glutamate: step 2/2.</text>
</comment>
<dbReference type="InterPro" id="IPR016162">
    <property type="entry name" value="Ald_DH_N"/>
</dbReference>
<feature type="domain" description="Aldehyde dehydrogenase" evidence="8">
    <location>
        <begin position="307"/>
        <end position="377"/>
    </location>
</feature>
<dbReference type="EMBL" id="JAMZFW010000009">
    <property type="protein sequence ID" value="MCP1102276.1"/>
    <property type="molecule type" value="Genomic_DNA"/>
</dbReference>
<dbReference type="NCBIfam" id="NF001221">
    <property type="entry name" value="PRK00197.1"/>
    <property type="match status" value="1"/>
</dbReference>
<keyword evidence="7" id="KW-0963">Cytoplasm</keyword>
<evidence type="ECO:0000259" key="8">
    <source>
        <dbReference type="Pfam" id="PF00171"/>
    </source>
</evidence>
<dbReference type="PIRSF" id="PIRSF000151">
    <property type="entry name" value="GPR"/>
    <property type="match status" value="1"/>
</dbReference>
<dbReference type="Pfam" id="PF00171">
    <property type="entry name" value="Aldedh"/>
    <property type="match status" value="2"/>
</dbReference>
<dbReference type="PANTHER" id="PTHR11063">
    <property type="entry name" value="GLUTAMATE SEMIALDEHYDE DEHYDROGENASE"/>
    <property type="match status" value="1"/>
</dbReference>
<comment type="caution">
    <text evidence="9">The sequence shown here is derived from an EMBL/GenBank/DDBJ whole genome shotgun (WGS) entry which is preliminary data.</text>
</comment>
<dbReference type="InterPro" id="IPR000965">
    <property type="entry name" value="GPR_dom"/>
</dbReference>
<evidence type="ECO:0000256" key="6">
    <source>
        <dbReference type="ARBA" id="ARBA00049024"/>
    </source>
</evidence>
<reference evidence="9 10" key="1">
    <citation type="journal article" date="2022" name="Genome Biol. Evol.">
        <title>Host diet, physiology and behaviors set the stage for Lachnospiraceae cladogenesis.</title>
        <authorList>
            <person name="Vera-Ponce De Leon A."/>
            <person name="Schneider M."/>
            <person name="Jahnes B.C."/>
            <person name="Sadowski V."/>
            <person name="Camuy-Velez L.A."/>
            <person name="Duan J."/>
            <person name="Sabree Z.L."/>
        </authorList>
    </citation>
    <scope>NUCLEOTIDE SEQUENCE [LARGE SCALE GENOMIC DNA]</scope>
    <source>
        <strain evidence="9 10">PAL113</strain>
    </source>
</reference>
<proteinExistence type="inferred from homology"/>
<dbReference type="PROSITE" id="PS01223">
    <property type="entry name" value="PROA"/>
    <property type="match status" value="1"/>
</dbReference>
<dbReference type="PANTHER" id="PTHR11063:SF8">
    <property type="entry name" value="DELTA-1-PYRROLINE-5-CARBOXYLATE SYNTHASE"/>
    <property type="match status" value="1"/>
</dbReference>
<evidence type="ECO:0000256" key="3">
    <source>
        <dbReference type="ARBA" id="ARBA00022650"/>
    </source>
</evidence>
<dbReference type="InterPro" id="IPR016163">
    <property type="entry name" value="Ald_DH_C"/>
</dbReference>
<dbReference type="GO" id="GO:0004350">
    <property type="term" value="F:glutamate-5-semialdehyde dehydrogenase activity"/>
    <property type="evidence" value="ECO:0007669"/>
    <property type="project" value="UniProtKB-EC"/>
</dbReference>
<keyword evidence="10" id="KW-1185">Reference proteome</keyword>
<name>A0ABT1EBQ3_9FIRM</name>
<comment type="function">
    <text evidence="7">Catalyzes the NADPH-dependent reduction of L-glutamate 5-phosphate into L-glutamate 5-semialdehyde and phosphate. The product spontaneously undergoes cyclization to form 1-pyrroline-5-carboxylate.</text>
</comment>
<dbReference type="InterPro" id="IPR012134">
    <property type="entry name" value="Glu-5-SA_DH"/>
</dbReference>
<dbReference type="EC" id="1.2.1.41" evidence="7"/>
<keyword evidence="4 7" id="KW-0521">NADP</keyword>
<evidence type="ECO:0000313" key="10">
    <source>
        <dbReference type="Proteomes" id="UP001523566"/>
    </source>
</evidence>
<sequence>MSYMQVIGKKAKEASGLISVLGQEVKNKALEEVAQALIEDTKGILDGNKRDLENAKASGMKASLLDRMLLNEERIGAMAEGLRDIAKLKDPIGEFERVEVRPNGLRIGKKKVALGVVGMIYESRPNVTSDAFGLCFKTGNVAILRGSKDIIYSNQAIVAAIKKGLERASVSTDAVLLVEDLSYDTIDEMMSLREYIDVLIPRGGAGLIKRVTENSSVPVIETGTGNCHLYIDEYADEEKAVAIVVNAKTQRLGVCNACESLVVHKTLLETILPKVCQKLEEKGVEIRGDESVKKAWENTVSATEKDWGEEYLDSVISIKTVDSIEDAIYHINRYNTGHSEGIITEHYNNADLFQERIDAAAVYVNASTRFTDGFEFGYGAEIGISTQKLHVRGPMGLDALTTTKYVIFGNGQIRD</sequence>
<keyword evidence="3 7" id="KW-0641">Proline biosynthesis</keyword>
<dbReference type="InterPro" id="IPR015590">
    <property type="entry name" value="Aldehyde_DH_dom"/>
</dbReference>
<evidence type="ECO:0000313" key="9">
    <source>
        <dbReference type="EMBL" id="MCP1102276.1"/>
    </source>
</evidence>